<dbReference type="CDD" id="cd02440">
    <property type="entry name" value="AdoMet_MTases"/>
    <property type="match status" value="1"/>
</dbReference>
<reference evidence="1 2" key="1">
    <citation type="submission" date="2019-10" db="EMBL/GenBank/DDBJ databases">
        <title>New genus of Silvanigrellaceae.</title>
        <authorList>
            <person name="Pitt A."/>
            <person name="Hahn M.W."/>
        </authorList>
    </citation>
    <scope>NUCLEOTIDE SEQUENCE [LARGE SCALE GENOMIC DNA]</scope>
    <source>
        <strain evidence="1 2">33A1-SZDP</strain>
    </source>
</reference>
<dbReference type="PANTHER" id="PTHR11006:SF4">
    <property type="entry name" value="PROTEIN ARGININE N-METHYLTRANSFERASE 7"/>
    <property type="match status" value="1"/>
</dbReference>
<dbReference type="AlphaFoldDB" id="A0A833JAI0"/>
<dbReference type="Gene3D" id="3.40.50.150">
    <property type="entry name" value="Vaccinia Virus protein VP39"/>
    <property type="match status" value="1"/>
</dbReference>
<dbReference type="Pfam" id="PF03602">
    <property type="entry name" value="Cons_hypoth95"/>
    <property type="match status" value="1"/>
</dbReference>
<accession>A0A833JAI0</accession>
<name>A0A833JAI0_9BACT</name>
<dbReference type="InterPro" id="IPR029063">
    <property type="entry name" value="SAM-dependent_MTases_sf"/>
</dbReference>
<dbReference type="EMBL" id="WFLN01000010">
    <property type="protein sequence ID" value="KAB8027989.1"/>
    <property type="molecule type" value="Genomic_DNA"/>
</dbReference>
<dbReference type="Proteomes" id="UP000442694">
    <property type="component" value="Unassembled WGS sequence"/>
</dbReference>
<dbReference type="GO" id="GO:0016274">
    <property type="term" value="F:protein-arginine N-methyltransferase activity"/>
    <property type="evidence" value="ECO:0007669"/>
    <property type="project" value="InterPro"/>
</dbReference>
<evidence type="ECO:0000313" key="2">
    <source>
        <dbReference type="Proteomes" id="UP000442694"/>
    </source>
</evidence>
<organism evidence="1 2">
    <name type="scientific">Fluviispira multicolorata</name>
    <dbReference type="NCBI Taxonomy" id="2654512"/>
    <lineage>
        <taxon>Bacteria</taxon>
        <taxon>Pseudomonadati</taxon>
        <taxon>Bdellovibrionota</taxon>
        <taxon>Oligoflexia</taxon>
        <taxon>Silvanigrellales</taxon>
        <taxon>Silvanigrellaceae</taxon>
        <taxon>Fluviispira</taxon>
    </lineage>
</organism>
<dbReference type="GO" id="GO:0042054">
    <property type="term" value="F:histone methyltransferase activity"/>
    <property type="evidence" value="ECO:0007669"/>
    <property type="project" value="TreeGrafter"/>
</dbReference>
<dbReference type="InterPro" id="IPR025799">
    <property type="entry name" value="Arg_MeTrfase"/>
</dbReference>
<evidence type="ECO:0000313" key="1">
    <source>
        <dbReference type="EMBL" id="KAB8027989.1"/>
    </source>
</evidence>
<dbReference type="PANTHER" id="PTHR11006">
    <property type="entry name" value="PROTEIN ARGININE N-METHYLTRANSFERASE"/>
    <property type="match status" value="1"/>
</dbReference>
<dbReference type="Gene3D" id="2.70.160.11">
    <property type="entry name" value="Hnrnp arginine n-methyltransferase1"/>
    <property type="match status" value="1"/>
</dbReference>
<dbReference type="SUPFAM" id="SSF53335">
    <property type="entry name" value="S-adenosyl-L-methionine-dependent methyltransferases"/>
    <property type="match status" value="1"/>
</dbReference>
<proteinExistence type="predicted"/>
<protein>
    <submittedName>
        <fullName evidence="1">Uncharacterized protein</fullName>
    </submittedName>
</protein>
<gene>
    <name evidence="1" type="ORF">GCL57_13115</name>
</gene>
<comment type="caution">
    <text evidence="1">The sequence shown here is derived from an EMBL/GenBank/DDBJ whole genome shotgun (WGS) entry which is preliminary data.</text>
</comment>
<sequence length="460" mass="51279">MFAFLYLPMRQPVVAYFLELTSNSKRVTMSKQSTKHLSANLSLAKGLRFRIGDNGNIYASISSSSGEFYVAPEVLTFLCFLADNSKVTDTTAIPNKIKKHYNSLLNNIPNSEECAELLNDLIAAGVIINTSENSSRYLQEDGFGDPWIQWAMLSDSVRSNSYYSAIKQEITAQSVVLDVGAGTGLLSAQALSAGAKKVIAIEETKTAESIKAIFTKLGLETNSKNFILHNTNSYDVELTDTITMVVSELFGNDPFQEGVIPTLREIGSRFVGSNITYIPSKVTVYCNLIELNNHPMLHRIKALNKLKTKSLSENFLDKFMFAAASKLNLNNISFPIALNSQNFKYLSKTVEIGSTRLDPPPVYSSDLSKHPLYGKKEIEIEEDCDNILAIIWFRVHLTKSITISSNPKENDACEHWSPIAIPLNKIISKQDKVEIKYQLSEQENLICCDIFHKSEKIGSR</sequence>
<keyword evidence="2" id="KW-1185">Reference proteome</keyword>